<proteinExistence type="predicted"/>
<dbReference type="RefSeq" id="WP_306710458.1">
    <property type="nucleotide sequence ID" value="NZ_JAUJFI010000162.1"/>
</dbReference>
<comment type="caution">
    <text evidence="2">The sequence shown here is derived from an EMBL/GenBank/DDBJ whole genome shotgun (WGS) entry which is preliminary data.</text>
</comment>
<dbReference type="EMBL" id="JAUJFI010000162">
    <property type="protein sequence ID" value="MDQ2105696.1"/>
    <property type="molecule type" value="Genomic_DNA"/>
</dbReference>
<keyword evidence="3" id="KW-1185">Reference proteome</keyword>
<feature type="compositionally biased region" description="Low complexity" evidence="1">
    <location>
        <begin position="31"/>
        <end position="58"/>
    </location>
</feature>
<evidence type="ECO:0000313" key="3">
    <source>
        <dbReference type="Proteomes" id="UP001227317"/>
    </source>
</evidence>
<organism evidence="2 3">
    <name type="scientific">Azospirillum isscasi</name>
    <dbReference type="NCBI Taxonomy" id="3053926"/>
    <lineage>
        <taxon>Bacteria</taxon>
        <taxon>Pseudomonadati</taxon>
        <taxon>Pseudomonadota</taxon>
        <taxon>Alphaproteobacteria</taxon>
        <taxon>Rhodospirillales</taxon>
        <taxon>Azospirillaceae</taxon>
        <taxon>Azospirillum</taxon>
    </lineage>
</organism>
<feature type="region of interest" description="Disordered" evidence="1">
    <location>
        <begin position="1"/>
        <end position="58"/>
    </location>
</feature>
<evidence type="ECO:0000256" key="1">
    <source>
        <dbReference type="SAM" id="MobiDB-lite"/>
    </source>
</evidence>
<accession>A0ABU0WN78</accession>
<sequence length="58" mass="6068">MSDHRQWVELDPSNGTEAAKPPPQGYREDTPSAAAPAQTSAQPAESPVPDGPDGSPDR</sequence>
<name>A0ABU0WN78_9PROT</name>
<evidence type="ECO:0000313" key="2">
    <source>
        <dbReference type="EMBL" id="MDQ2105696.1"/>
    </source>
</evidence>
<dbReference type="Proteomes" id="UP001227317">
    <property type="component" value="Unassembled WGS sequence"/>
</dbReference>
<reference evidence="2 3" key="1">
    <citation type="submission" date="2023-06" db="EMBL/GenBank/DDBJ databases">
        <title>Azospirillum isscasensis sp.nov, a bacterium isolated from rhizosphere soil of rice.</title>
        <authorList>
            <person name="Wang H."/>
        </authorList>
    </citation>
    <scope>NUCLEOTIDE SEQUENCE [LARGE SCALE GENOMIC DNA]</scope>
    <source>
        <strain evidence="2 3">C340-1</strain>
    </source>
</reference>
<protein>
    <submittedName>
        <fullName evidence="2">Uncharacterized protein</fullName>
    </submittedName>
</protein>
<gene>
    <name evidence="2" type="ORF">QSG27_23575</name>
</gene>